<evidence type="ECO:0000313" key="2">
    <source>
        <dbReference type="Proteomes" id="UP001055879"/>
    </source>
</evidence>
<gene>
    <name evidence="1" type="ORF">L6452_14195</name>
</gene>
<evidence type="ECO:0000313" key="1">
    <source>
        <dbReference type="EMBL" id="KAI3734719.1"/>
    </source>
</evidence>
<reference evidence="2" key="1">
    <citation type="journal article" date="2022" name="Mol. Ecol. Resour.">
        <title>The genomes of chicory, endive, great burdock and yacon provide insights into Asteraceae palaeo-polyploidization history and plant inulin production.</title>
        <authorList>
            <person name="Fan W."/>
            <person name="Wang S."/>
            <person name="Wang H."/>
            <person name="Wang A."/>
            <person name="Jiang F."/>
            <person name="Liu H."/>
            <person name="Zhao H."/>
            <person name="Xu D."/>
            <person name="Zhang Y."/>
        </authorList>
    </citation>
    <scope>NUCLEOTIDE SEQUENCE [LARGE SCALE GENOMIC DNA]</scope>
    <source>
        <strain evidence="2">cv. Niubang</strain>
    </source>
</reference>
<proteinExistence type="predicted"/>
<keyword evidence="2" id="KW-1185">Reference proteome</keyword>
<dbReference type="EMBL" id="CM042050">
    <property type="protein sequence ID" value="KAI3734719.1"/>
    <property type="molecule type" value="Genomic_DNA"/>
</dbReference>
<accession>A0ACB9CKE1</accession>
<organism evidence="1 2">
    <name type="scientific">Arctium lappa</name>
    <name type="common">Greater burdock</name>
    <name type="synonym">Lappa major</name>
    <dbReference type="NCBI Taxonomy" id="4217"/>
    <lineage>
        <taxon>Eukaryota</taxon>
        <taxon>Viridiplantae</taxon>
        <taxon>Streptophyta</taxon>
        <taxon>Embryophyta</taxon>
        <taxon>Tracheophyta</taxon>
        <taxon>Spermatophyta</taxon>
        <taxon>Magnoliopsida</taxon>
        <taxon>eudicotyledons</taxon>
        <taxon>Gunneridae</taxon>
        <taxon>Pentapetalae</taxon>
        <taxon>asterids</taxon>
        <taxon>campanulids</taxon>
        <taxon>Asterales</taxon>
        <taxon>Asteraceae</taxon>
        <taxon>Carduoideae</taxon>
        <taxon>Cardueae</taxon>
        <taxon>Arctiinae</taxon>
        <taxon>Arctium</taxon>
    </lineage>
</organism>
<sequence length="164" mass="19484">MMKAAQDRQKSYADRRRRPIEFSVGDMVMLKVSPWKSVLRFKKHGKLSPRFIGPFKILERVGKQAYRLELPEELTGIHDVFHVGYLRKCLGKHEEVVPLTEVKVDEKLRYVEEPEAIINERTVNLRNKVVELVLVKWKHHRGPNWTWENKAEMMVKYPTLFEQC</sequence>
<dbReference type="Proteomes" id="UP001055879">
    <property type="component" value="Linkage Group LG04"/>
</dbReference>
<comment type="caution">
    <text evidence="1">The sequence shown here is derived from an EMBL/GenBank/DDBJ whole genome shotgun (WGS) entry which is preliminary data.</text>
</comment>
<protein>
    <submittedName>
        <fullName evidence="1">Uncharacterized protein</fullName>
    </submittedName>
</protein>
<name>A0ACB9CKE1_ARCLA</name>
<reference evidence="1 2" key="2">
    <citation type="journal article" date="2022" name="Mol. Ecol. Resour.">
        <title>The genomes of chicory, endive, great burdock and yacon provide insights into Asteraceae paleo-polyploidization history and plant inulin production.</title>
        <authorList>
            <person name="Fan W."/>
            <person name="Wang S."/>
            <person name="Wang H."/>
            <person name="Wang A."/>
            <person name="Jiang F."/>
            <person name="Liu H."/>
            <person name="Zhao H."/>
            <person name="Xu D."/>
            <person name="Zhang Y."/>
        </authorList>
    </citation>
    <scope>NUCLEOTIDE SEQUENCE [LARGE SCALE GENOMIC DNA]</scope>
    <source>
        <strain evidence="2">cv. Niubang</strain>
    </source>
</reference>